<proteinExistence type="predicted"/>
<evidence type="ECO:0000256" key="4">
    <source>
        <dbReference type="ARBA" id="ARBA00022679"/>
    </source>
</evidence>
<dbReference type="PANTHER" id="PTHR45008">
    <property type="entry name" value="PTS SYSTEM GLUCOSE-SPECIFIC EIIA COMPONENT"/>
    <property type="match status" value="1"/>
</dbReference>
<dbReference type="RefSeq" id="WP_406578897.1">
    <property type="nucleotide sequence ID" value="NZ_JBJHQH010000001.1"/>
</dbReference>
<keyword evidence="9" id="KW-1185">Reference proteome</keyword>
<accession>A0ABW8R9S0</accession>
<evidence type="ECO:0000313" key="9">
    <source>
        <dbReference type="Proteomes" id="UP001623041"/>
    </source>
</evidence>
<keyword evidence="2" id="KW-0813">Transport</keyword>
<keyword evidence="5" id="KW-0598">Phosphotransferase system</keyword>
<evidence type="ECO:0000256" key="6">
    <source>
        <dbReference type="ARBA" id="ARBA00022777"/>
    </source>
</evidence>
<keyword evidence="3 8" id="KW-0762">Sugar transport</keyword>
<keyword evidence="4" id="KW-0808">Transferase</keyword>
<sequence length="156" mass="17480">MFGLFKRKKTEVFSPVDGKIVNIEQVNDPVFSSKAMGEGMAFLPTSEKIFSPIDGEVINIFPTKHAILLKTQSNLDVLLHVGINTVELNGKGFEILVKEGQQVTKKTELLKIDFQVLEEAEKENTIILVFPENHEVVVPKFDGQTKTHGEVVFELK</sequence>
<evidence type="ECO:0000313" key="8">
    <source>
        <dbReference type="EMBL" id="MFK9090197.1"/>
    </source>
</evidence>
<protein>
    <submittedName>
        <fullName evidence="8">PTS glucose transporter subunit IIA</fullName>
    </submittedName>
</protein>
<gene>
    <name evidence="8" type="ORF">ACJEBI_01710</name>
</gene>
<dbReference type="SUPFAM" id="SSF51261">
    <property type="entry name" value="Duplicated hybrid motif"/>
    <property type="match status" value="1"/>
</dbReference>
<dbReference type="InterPro" id="IPR011055">
    <property type="entry name" value="Dup_hybrid_motif"/>
</dbReference>
<evidence type="ECO:0000256" key="5">
    <source>
        <dbReference type="ARBA" id="ARBA00022683"/>
    </source>
</evidence>
<dbReference type="Proteomes" id="UP001623041">
    <property type="component" value="Unassembled WGS sequence"/>
</dbReference>
<comment type="subcellular location">
    <subcellularLocation>
        <location evidence="1">Cytoplasm</location>
    </subcellularLocation>
</comment>
<dbReference type="Gene3D" id="2.70.70.10">
    <property type="entry name" value="Glucose Permease (Domain IIA)"/>
    <property type="match status" value="1"/>
</dbReference>
<name>A0ABW8R9S0_9BACI</name>
<dbReference type="PANTHER" id="PTHR45008:SF1">
    <property type="entry name" value="PTS SYSTEM GLUCOSE-SPECIFIC EIIA COMPONENT"/>
    <property type="match status" value="1"/>
</dbReference>
<dbReference type="PROSITE" id="PS51093">
    <property type="entry name" value="PTS_EIIA_TYPE_1"/>
    <property type="match status" value="1"/>
</dbReference>
<dbReference type="EMBL" id="JBJHQH010000001">
    <property type="protein sequence ID" value="MFK9090197.1"/>
    <property type="molecule type" value="Genomic_DNA"/>
</dbReference>
<evidence type="ECO:0000256" key="2">
    <source>
        <dbReference type="ARBA" id="ARBA00022448"/>
    </source>
</evidence>
<organism evidence="8 9">
    <name type="scientific">Bacillus salipaludis</name>
    <dbReference type="NCBI Taxonomy" id="2547811"/>
    <lineage>
        <taxon>Bacteria</taxon>
        <taxon>Bacillati</taxon>
        <taxon>Bacillota</taxon>
        <taxon>Bacilli</taxon>
        <taxon>Bacillales</taxon>
        <taxon>Bacillaceae</taxon>
        <taxon>Bacillus</taxon>
    </lineage>
</organism>
<dbReference type="InterPro" id="IPR001127">
    <property type="entry name" value="PTS_EIIA_1_perm"/>
</dbReference>
<evidence type="ECO:0000256" key="3">
    <source>
        <dbReference type="ARBA" id="ARBA00022597"/>
    </source>
</evidence>
<comment type="caution">
    <text evidence="8">The sequence shown here is derived from an EMBL/GenBank/DDBJ whole genome shotgun (WGS) entry which is preliminary data.</text>
</comment>
<dbReference type="InterPro" id="IPR050890">
    <property type="entry name" value="PTS_EIIA_component"/>
</dbReference>
<evidence type="ECO:0000256" key="1">
    <source>
        <dbReference type="ARBA" id="ARBA00004496"/>
    </source>
</evidence>
<keyword evidence="6" id="KW-0418">Kinase</keyword>
<dbReference type="Pfam" id="PF00358">
    <property type="entry name" value="PTS_EIIA_1"/>
    <property type="match status" value="1"/>
</dbReference>
<reference evidence="8 9" key="1">
    <citation type="submission" date="2024-11" db="EMBL/GenBank/DDBJ databases">
        <authorList>
            <person name="Lucas J.A."/>
        </authorList>
    </citation>
    <scope>NUCLEOTIDE SEQUENCE [LARGE SCALE GENOMIC DNA]</scope>
    <source>
        <strain evidence="8 9">Z 5.4</strain>
    </source>
</reference>
<feature type="domain" description="PTS EIIA type-1" evidence="7">
    <location>
        <begin position="28"/>
        <end position="132"/>
    </location>
</feature>
<evidence type="ECO:0000259" key="7">
    <source>
        <dbReference type="PROSITE" id="PS51093"/>
    </source>
</evidence>
<dbReference type="NCBIfam" id="TIGR00830">
    <property type="entry name" value="PTBA"/>
    <property type="match status" value="1"/>
</dbReference>